<evidence type="ECO:0000256" key="2">
    <source>
        <dbReference type="SAM" id="SignalP"/>
    </source>
</evidence>
<evidence type="ECO:0000313" key="4">
    <source>
        <dbReference type="Proteomes" id="UP001152561"/>
    </source>
</evidence>
<feature type="signal peptide" evidence="2">
    <location>
        <begin position="1"/>
        <end position="22"/>
    </location>
</feature>
<proteinExistence type="predicted"/>
<name>A0A9Q1LG70_9SOLA</name>
<evidence type="ECO:0000256" key="1">
    <source>
        <dbReference type="SAM" id="Phobius"/>
    </source>
</evidence>
<dbReference type="InterPro" id="IPR011009">
    <property type="entry name" value="Kinase-like_dom_sf"/>
</dbReference>
<dbReference type="PANTHER" id="PTHR48055:SF55">
    <property type="entry name" value="PROTEIN KINASE DOMAIN-CONTAINING PROTEIN"/>
    <property type="match status" value="1"/>
</dbReference>
<dbReference type="EMBL" id="JAJAGQ010000019">
    <property type="protein sequence ID" value="KAJ8533916.1"/>
    <property type="molecule type" value="Genomic_DNA"/>
</dbReference>
<reference evidence="4" key="1">
    <citation type="journal article" date="2023" name="Proc. Natl. Acad. Sci. U.S.A.">
        <title>Genomic and structural basis for evolution of tropane alkaloid biosynthesis.</title>
        <authorList>
            <person name="Wanga Y.-J."/>
            <person name="Taina T."/>
            <person name="Yua J.-Y."/>
            <person name="Lia J."/>
            <person name="Xua B."/>
            <person name="Chenc J."/>
            <person name="D'Auriad J.C."/>
            <person name="Huanga J.-P."/>
            <person name="Huanga S.-X."/>
        </authorList>
    </citation>
    <scope>NUCLEOTIDE SEQUENCE [LARGE SCALE GENOMIC DNA]</scope>
    <source>
        <strain evidence="4">cv. KIB-2019</strain>
    </source>
</reference>
<dbReference type="Gene3D" id="2.10.25.10">
    <property type="entry name" value="Laminin"/>
    <property type="match status" value="1"/>
</dbReference>
<gene>
    <name evidence="3" type="ORF">K7X08_007240</name>
</gene>
<dbReference type="InterPro" id="IPR051564">
    <property type="entry name" value="LRR_receptor-like_kinase"/>
</dbReference>
<accession>A0A9Q1LG70</accession>
<dbReference type="SUPFAM" id="SSF56112">
    <property type="entry name" value="Protein kinase-like (PK-like)"/>
    <property type="match status" value="1"/>
</dbReference>
<comment type="caution">
    <text evidence="3">The sequence shown here is derived from an EMBL/GenBank/DDBJ whole genome shotgun (WGS) entry which is preliminary data.</text>
</comment>
<evidence type="ECO:0000313" key="3">
    <source>
        <dbReference type="EMBL" id="KAJ8533916.1"/>
    </source>
</evidence>
<sequence length="472" mass="52173">MFFNQIIIRFVFSILLVRSSSSVEASNSTLCDQHCGAGSNAPRVPYPFGFSDGCGIRLNCTESTGDIRIGEYLIQHVTSDALMVNFPVNCSRPIEDLQQFGGRGTNYGMTWRNELLLQNCRVLRSDQCIIPSEISSARLNILSCDSKKENVSCYSEANADYLDYSKLRNTGCGVVVSSILISMDNDTKKSSALFLEFQVMELAWGLEGDCACDDDAYCTNVILPGNRNGFRCRCKDGFIGDGFRDNDGCRKERSKAKHLDSRVPVAITVPVAFLVLVLCSCAAYYKLRNSRKAQPWNDGQLLQIPRTRYRAIHRATDGFSEANLVATFLVDISSNSRSPQSSAALKGSIGYIPTEYGSGGQASTLGDVYSFGIVLLELFICRRPTDVMFNENLNIHKYVSMALPASVMEIVDPILLFAEKEQSINQDQARKMEECLLSVLEIGLTCSASSPRDRMSIDTALSKLQALKKSFL</sequence>
<protein>
    <submittedName>
        <fullName evidence="3">Uncharacterized protein</fullName>
    </submittedName>
</protein>
<dbReference type="OrthoDB" id="1221251at2759"/>
<dbReference type="Proteomes" id="UP001152561">
    <property type="component" value="Unassembled WGS sequence"/>
</dbReference>
<feature type="transmembrane region" description="Helical" evidence="1">
    <location>
        <begin position="263"/>
        <end position="285"/>
    </location>
</feature>
<dbReference type="PANTHER" id="PTHR48055">
    <property type="entry name" value="LEUCINE-RICH REPEAT RECEPTOR PROTEIN KINASE EMS1"/>
    <property type="match status" value="1"/>
</dbReference>
<dbReference type="GO" id="GO:0016020">
    <property type="term" value="C:membrane"/>
    <property type="evidence" value="ECO:0007669"/>
    <property type="project" value="TreeGrafter"/>
</dbReference>
<keyword evidence="1" id="KW-1133">Transmembrane helix</keyword>
<dbReference type="Gene3D" id="1.10.510.10">
    <property type="entry name" value="Transferase(Phosphotransferase) domain 1"/>
    <property type="match status" value="1"/>
</dbReference>
<feature type="chain" id="PRO_5040323045" evidence="2">
    <location>
        <begin position="23"/>
        <end position="472"/>
    </location>
</feature>
<organism evidence="3 4">
    <name type="scientific">Anisodus acutangulus</name>
    <dbReference type="NCBI Taxonomy" id="402998"/>
    <lineage>
        <taxon>Eukaryota</taxon>
        <taxon>Viridiplantae</taxon>
        <taxon>Streptophyta</taxon>
        <taxon>Embryophyta</taxon>
        <taxon>Tracheophyta</taxon>
        <taxon>Spermatophyta</taxon>
        <taxon>Magnoliopsida</taxon>
        <taxon>eudicotyledons</taxon>
        <taxon>Gunneridae</taxon>
        <taxon>Pentapetalae</taxon>
        <taxon>asterids</taxon>
        <taxon>lamiids</taxon>
        <taxon>Solanales</taxon>
        <taxon>Solanaceae</taxon>
        <taxon>Solanoideae</taxon>
        <taxon>Hyoscyameae</taxon>
        <taxon>Anisodus</taxon>
    </lineage>
</organism>
<keyword evidence="4" id="KW-1185">Reference proteome</keyword>
<keyword evidence="2" id="KW-0732">Signal</keyword>
<keyword evidence="1" id="KW-0472">Membrane</keyword>
<keyword evidence="1" id="KW-0812">Transmembrane</keyword>
<dbReference type="AlphaFoldDB" id="A0A9Q1LG70"/>